<dbReference type="GO" id="GO:0016567">
    <property type="term" value="P:protein ubiquitination"/>
    <property type="evidence" value="ECO:0007669"/>
    <property type="project" value="TreeGrafter"/>
</dbReference>
<dbReference type="InterPro" id="IPR001841">
    <property type="entry name" value="Znf_RING"/>
</dbReference>
<evidence type="ECO:0000313" key="7">
    <source>
        <dbReference type="EMBL" id="KAF2135536.1"/>
    </source>
</evidence>
<accession>A0A6A6AVB8</accession>
<evidence type="ECO:0000313" key="8">
    <source>
        <dbReference type="Proteomes" id="UP000799438"/>
    </source>
</evidence>
<dbReference type="Pfam" id="PF13639">
    <property type="entry name" value="zf-RING_2"/>
    <property type="match status" value="1"/>
</dbReference>
<dbReference type="GO" id="GO:0005737">
    <property type="term" value="C:cytoplasm"/>
    <property type="evidence" value="ECO:0007669"/>
    <property type="project" value="TreeGrafter"/>
</dbReference>
<keyword evidence="8" id="KW-1185">Reference proteome</keyword>
<name>A0A6A6AVB8_9PEZI</name>
<evidence type="ECO:0000256" key="1">
    <source>
        <dbReference type="ARBA" id="ARBA00022723"/>
    </source>
</evidence>
<dbReference type="GO" id="GO:0061630">
    <property type="term" value="F:ubiquitin protein ligase activity"/>
    <property type="evidence" value="ECO:0007669"/>
    <property type="project" value="TreeGrafter"/>
</dbReference>
<dbReference type="EMBL" id="ML995573">
    <property type="protein sequence ID" value="KAF2135536.1"/>
    <property type="molecule type" value="Genomic_DNA"/>
</dbReference>
<protein>
    <recommendedName>
        <fullName evidence="6">RING-type domain-containing protein</fullName>
    </recommendedName>
</protein>
<feature type="compositionally biased region" description="Basic and acidic residues" evidence="5">
    <location>
        <begin position="1"/>
        <end position="11"/>
    </location>
</feature>
<organism evidence="7 8">
    <name type="scientific">Aplosporella prunicola CBS 121167</name>
    <dbReference type="NCBI Taxonomy" id="1176127"/>
    <lineage>
        <taxon>Eukaryota</taxon>
        <taxon>Fungi</taxon>
        <taxon>Dikarya</taxon>
        <taxon>Ascomycota</taxon>
        <taxon>Pezizomycotina</taxon>
        <taxon>Dothideomycetes</taxon>
        <taxon>Dothideomycetes incertae sedis</taxon>
        <taxon>Botryosphaeriales</taxon>
        <taxon>Aplosporellaceae</taxon>
        <taxon>Aplosporella</taxon>
    </lineage>
</organism>
<feature type="region of interest" description="Disordered" evidence="5">
    <location>
        <begin position="171"/>
        <end position="194"/>
    </location>
</feature>
<dbReference type="InterPro" id="IPR013083">
    <property type="entry name" value="Znf_RING/FYVE/PHD"/>
</dbReference>
<reference evidence="7" key="1">
    <citation type="journal article" date="2020" name="Stud. Mycol.">
        <title>101 Dothideomycetes genomes: a test case for predicting lifestyles and emergence of pathogens.</title>
        <authorList>
            <person name="Haridas S."/>
            <person name="Albert R."/>
            <person name="Binder M."/>
            <person name="Bloem J."/>
            <person name="Labutti K."/>
            <person name="Salamov A."/>
            <person name="Andreopoulos B."/>
            <person name="Baker S."/>
            <person name="Barry K."/>
            <person name="Bills G."/>
            <person name="Bluhm B."/>
            <person name="Cannon C."/>
            <person name="Castanera R."/>
            <person name="Culley D."/>
            <person name="Daum C."/>
            <person name="Ezra D."/>
            <person name="Gonzalez J."/>
            <person name="Henrissat B."/>
            <person name="Kuo A."/>
            <person name="Liang C."/>
            <person name="Lipzen A."/>
            <person name="Lutzoni F."/>
            <person name="Magnuson J."/>
            <person name="Mondo S."/>
            <person name="Nolan M."/>
            <person name="Ohm R."/>
            <person name="Pangilinan J."/>
            <person name="Park H.-J."/>
            <person name="Ramirez L."/>
            <person name="Alfaro M."/>
            <person name="Sun H."/>
            <person name="Tritt A."/>
            <person name="Yoshinaga Y."/>
            <person name="Zwiers L.-H."/>
            <person name="Turgeon B."/>
            <person name="Goodwin S."/>
            <person name="Spatafora J."/>
            <person name="Crous P."/>
            <person name="Grigoriev I."/>
        </authorList>
    </citation>
    <scope>NUCLEOTIDE SEQUENCE</scope>
    <source>
        <strain evidence="7">CBS 121167</strain>
    </source>
</reference>
<dbReference type="Proteomes" id="UP000799438">
    <property type="component" value="Unassembled WGS sequence"/>
</dbReference>
<dbReference type="GO" id="GO:0008270">
    <property type="term" value="F:zinc ion binding"/>
    <property type="evidence" value="ECO:0007669"/>
    <property type="project" value="UniProtKB-KW"/>
</dbReference>
<evidence type="ECO:0000256" key="5">
    <source>
        <dbReference type="SAM" id="MobiDB-lite"/>
    </source>
</evidence>
<dbReference type="SUPFAM" id="SSF57850">
    <property type="entry name" value="RING/U-box"/>
    <property type="match status" value="1"/>
</dbReference>
<dbReference type="RefSeq" id="XP_033391254.1">
    <property type="nucleotide sequence ID" value="XM_033544583.1"/>
</dbReference>
<gene>
    <name evidence="7" type="ORF">K452DRAFT_323005</name>
</gene>
<dbReference type="OrthoDB" id="8062037at2759"/>
<dbReference type="AlphaFoldDB" id="A0A6A6AVB8"/>
<evidence type="ECO:0000259" key="6">
    <source>
        <dbReference type="PROSITE" id="PS50089"/>
    </source>
</evidence>
<evidence type="ECO:0000256" key="3">
    <source>
        <dbReference type="ARBA" id="ARBA00022833"/>
    </source>
</evidence>
<keyword evidence="2 4" id="KW-0863">Zinc-finger</keyword>
<proteinExistence type="predicted"/>
<feature type="compositionally biased region" description="Acidic residues" evidence="5">
    <location>
        <begin position="183"/>
        <end position="194"/>
    </location>
</feature>
<feature type="region of interest" description="Disordered" evidence="5">
    <location>
        <begin position="1"/>
        <end position="30"/>
    </location>
</feature>
<keyword evidence="1" id="KW-0479">Metal-binding</keyword>
<evidence type="ECO:0000256" key="2">
    <source>
        <dbReference type="ARBA" id="ARBA00022771"/>
    </source>
</evidence>
<keyword evidence="3" id="KW-0862">Zinc</keyword>
<sequence length="194" mass="22148">MSGYEDEHNIPKDQQSAPQERRRPDMTTFFSAIDRLDYHDPAHPDRHSGRVAPEPGNISALYNLLADSLAFMEREGHTDVASQMLAAAQEWADNPPREVDGVPDSFLDGLERVPKKELKKDDTCPICGMAFLDDQFPLVVELPCHSSHRFDLDCIRPWLKLNSTCPLDRKNLLKKKEPTPPPQDEEEEYDDMYA</sequence>
<dbReference type="PANTHER" id="PTHR15710:SF241">
    <property type="entry name" value="RING-TYPE DOMAIN-CONTAINING PROTEIN"/>
    <property type="match status" value="1"/>
</dbReference>
<evidence type="ECO:0000256" key="4">
    <source>
        <dbReference type="PROSITE-ProRule" id="PRU00175"/>
    </source>
</evidence>
<dbReference type="Gene3D" id="3.30.40.10">
    <property type="entry name" value="Zinc/RING finger domain, C3HC4 (zinc finger)"/>
    <property type="match status" value="1"/>
</dbReference>
<dbReference type="PANTHER" id="PTHR15710">
    <property type="entry name" value="E3 UBIQUITIN-PROTEIN LIGASE PRAJA"/>
    <property type="match status" value="1"/>
</dbReference>
<dbReference type="PROSITE" id="PS50089">
    <property type="entry name" value="ZF_RING_2"/>
    <property type="match status" value="1"/>
</dbReference>
<dbReference type="GeneID" id="54302079"/>
<feature type="domain" description="RING-type" evidence="6">
    <location>
        <begin position="124"/>
        <end position="169"/>
    </location>
</feature>